<feature type="transmembrane region" description="Helical" evidence="7">
    <location>
        <begin position="126"/>
        <end position="148"/>
    </location>
</feature>
<dbReference type="RefSeq" id="WP_179910670.1">
    <property type="nucleotide sequence ID" value="NZ_CP058910.1"/>
</dbReference>
<keyword evidence="5 7" id="KW-1133">Transmembrane helix</keyword>
<name>A0A7D5T5B9_9EURY</name>
<organism evidence="8 9">
    <name type="scientific">Halosimplex rubrum</name>
    <dbReference type="NCBI Taxonomy" id="869889"/>
    <lineage>
        <taxon>Archaea</taxon>
        <taxon>Methanobacteriati</taxon>
        <taxon>Methanobacteriota</taxon>
        <taxon>Stenosarchaea group</taxon>
        <taxon>Halobacteria</taxon>
        <taxon>Halobacteriales</taxon>
        <taxon>Haloarculaceae</taxon>
        <taxon>Halosimplex</taxon>
    </lineage>
</organism>
<comment type="similarity">
    <text evidence="2">Belongs to the UPF0104 family.</text>
</comment>
<dbReference type="PANTHER" id="PTHR39087">
    <property type="entry name" value="UPF0104 MEMBRANE PROTEIN MJ1595"/>
    <property type="match status" value="1"/>
</dbReference>
<keyword evidence="6 7" id="KW-0472">Membrane</keyword>
<dbReference type="InterPro" id="IPR022791">
    <property type="entry name" value="L-PG_synthase/AglD"/>
</dbReference>
<evidence type="ECO:0000313" key="9">
    <source>
        <dbReference type="Proteomes" id="UP000509667"/>
    </source>
</evidence>
<evidence type="ECO:0000256" key="5">
    <source>
        <dbReference type="ARBA" id="ARBA00022989"/>
    </source>
</evidence>
<evidence type="ECO:0000313" key="8">
    <source>
        <dbReference type="EMBL" id="QLH76735.1"/>
    </source>
</evidence>
<dbReference type="KEGG" id="hrr:HZS55_05195"/>
<accession>A0A7D5T5B9</accession>
<keyword evidence="4 7" id="KW-0812">Transmembrane</keyword>
<evidence type="ECO:0000256" key="2">
    <source>
        <dbReference type="ARBA" id="ARBA00011061"/>
    </source>
</evidence>
<feature type="transmembrane region" description="Helical" evidence="7">
    <location>
        <begin position="66"/>
        <end position="86"/>
    </location>
</feature>
<dbReference type="GO" id="GO:0005886">
    <property type="term" value="C:plasma membrane"/>
    <property type="evidence" value="ECO:0007669"/>
    <property type="project" value="UniProtKB-SubCell"/>
</dbReference>
<evidence type="ECO:0000256" key="6">
    <source>
        <dbReference type="ARBA" id="ARBA00023136"/>
    </source>
</evidence>
<feature type="transmembrane region" description="Helical" evidence="7">
    <location>
        <begin position="291"/>
        <end position="314"/>
    </location>
</feature>
<dbReference type="EMBL" id="CP058910">
    <property type="protein sequence ID" value="QLH76735.1"/>
    <property type="molecule type" value="Genomic_DNA"/>
</dbReference>
<dbReference type="AlphaFoldDB" id="A0A7D5T5B9"/>
<protein>
    <submittedName>
        <fullName evidence="8">Flippase-like domain-containing protein</fullName>
    </submittedName>
</protein>
<dbReference type="Pfam" id="PF03706">
    <property type="entry name" value="LPG_synthase_TM"/>
    <property type="match status" value="1"/>
</dbReference>
<feature type="transmembrane region" description="Helical" evidence="7">
    <location>
        <begin position="261"/>
        <end position="279"/>
    </location>
</feature>
<feature type="transmembrane region" description="Helical" evidence="7">
    <location>
        <begin position="154"/>
        <end position="176"/>
    </location>
</feature>
<comment type="subcellular location">
    <subcellularLocation>
        <location evidence="1">Cell membrane</location>
        <topology evidence="1">Multi-pass membrane protein</topology>
    </subcellularLocation>
</comment>
<feature type="transmembrane region" description="Helical" evidence="7">
    <location>
        <begin position="41"/>
        <end position="60"/>
    </location>
</feature>
<evidence type="ECO:0000256" key="4">
    <source>
        <dbReference type="ARBA" id="ARBA00022692"/>
    </source>
</evidence>
<gene>
    <name evidence="8" type="ORF">HZS55_05195</name>
</gene>
<keyword evidence="9" id="KW-1185">Reference proteome</keyword>
<dbReference type="OrthoDB" id="15513at2157"/>
<evidence type="ECO:0000256" key="3">
    <source>
        <dbReference type="ARBA" id="ARBA00022475"/>
    </source>
</evidence>
<evidence type="ECO:0000256" key="1">
    <source>
        <dbReference type="ARBA" id="ARBA00004651"/>
    </source>
</evidence>
<dbReference type="Proteomes" id="UP000509667">
    <property type="component" value="Chromosome"/>
</dbReference>
<feature type="transmembrane region" description="Helical" evidence="7">
    <location>
        <begin position="233"/>
        <end position="255"/>
    </location>
</feature>
<feature type="transmembrane region" description="Helical" evidence="7">
    <location>
        <begin position="320"/>
        <end position="337"/>
    </location>
</feature>
<keyword evidence="3" id="KW-1003">Cell membrane</keyword>
<dbReference type="GeneID" id="56077236"/>
<reference evidence="8 9" key="1">
    <citation type="submission" date="2020-07" db="EMBL/GenBank/DDBJ databases">
        <title>Halosimplex pelagicum sp. nov. and Halosimplex rubrum sp. nov., isolated from salted brown alga Laminaria, and emended description of the genus Halosimplex.</title>
        <authorList>
            <person name="Cui H."/>
        </authorList>
    </citation>
    <scope>NUCLEOTIDE SEQUENCE [LARGE SCALE GENOMIC DNA]</scope>
    <source>
        <strain evidence="8 9">R27</strain>
    </source>
</reference>
<feature type="transmembrane region" description="Helical" evidence="7">
    <location>
        <begin position="6"/>
        <end position="29"/>
    </location>
</feature>
<dbReference type="PANTHER" id="PTHR39087:SF2">
    <property type="entry name" value="UPF0104 MEMBRANE PROTEIN MJ1595"/>
    <property type="match status" value="1"/>
</dbReference>
<evidence type="ECO:0000256" key="7">
    <source>
        <dbReference type="SAM" id="Phobius"/>
    </source>
</evidence>
<proteinExistence type="inferred from homology"/>
<dbReference type="NCBIfam" id="TIGR00374">
    <property type="entry name" value="flippase-like domain"/>
    <property type="match status" value="1"/>
</dbReference>
<sequence>MNGDRWATVVGFVGAALVLAALVWVVGIGDILSELRGIEPRFLLVILGVAVAWLFLWGMALRTVLGALDAPLSVGMSGFVFAGAVFSNNVTPFGQAGGEPVSGYLISRATDSEYETGLAAIASVDALHFVPSIGYAMVGLTFVVAGAAEFGRNLVFATTALVALAVGIPAAAYFGWQYRYELEATVVRAATPVVRFLGRVVPRRSPPTAEAIERRIEGFFGAIERVATSRATLLEAVGFSALGWLAMCASLWLSVYALGHAVPFSAVLLVVPMGAVAGMTPLPGGLGGVDAVLIALLVSTTGISGGVAGAAVLVHRGATYVFPTVVGGGVAFALGVGD</sequence>